<keyword evidence="10" id="KW-0238">DNA-binding</keyword>
<keyword evidence="12" id="KW-0804">Transcription</keyword>
<dbReference type="SUPFAM" id="SSF48150">
    <property type="entry name" value="DNA-glycosylase"/>
    <property type="match status" value="1"/>
</dbReference>
<dbReference type="Proteomes" id="UP001231616">
    <property type="component" value="Unassembled WGS sequence"/>
</dbReference>
<evidence type="ECO:0000256" key="4">
    <source>
        <dbReference type="ARBA" id="ARBA00022603"/>
    </source>
</evidence>
<dbReference type="InterPro" id="IPR009057">
    <property type="entry name" value="Homeodomain-like_sf"/>
</dbReference>
<dbReference type="Gene3D" id="1.10.1670.10">
    <property type="entry name" value="Helix-hairpin-Helix base-excision DNA repair enzymes (C-terminal)"/>
    <property type="match status" value="1"/>
</dbReference>
<dbReference type="SMART" id="SM00478">
    <property type="entry name" value="ENDO3c"/>
    <property type="match status" value="1"/>
</dbReference>
<comment type="cofactor">
    <cofactor evidence="2">
        <name>Zn(2+)</name>
        <dbReference type="ChEBI" id="CHEBI:29105"/>
    </cofactor>
</comment>
<dbReference type="PANTHER" id="PTHR43003:SF13">
    <property type="entry name" value="DNA-3-METHYLADENINE GLYCOSYLASE 2"/>
    <property type="match status" value="1"/>
</dbReference>
<proteinExistence type="predicted"/>
<evidence type="ECO:0000313" key="15">
    <source>
        <dbReference type="EMBL" id="MDP4537070.1"/>
    </source>
</evidence>
<dbReference type="InterPro" id="IPR023170">
    <property type="entry name" value="HhH_base_excis_C"/>
</dbReference>
<keyword evidence="9" id="KW-0805">Transcription regulation</keyword>
<dbReference type="InterPro" id="IPR010316">
    <property type="entry name" value="AlkA_N"/>
</dbReference>
<dbReference type="SMART" id="SM00342">
    <property type="entry name" value="HTH_ARAC"/>
    <property type="match status" value="1"/>
</dbReference>
<evidence type="ECO:0000256" key="9">
    <source>
        <dbReference type="ARBA" id="ARBA00023015"/>
    </source>
</evidence>
<evidence type="ECO:0000256" key="5">
    <source>
        <dbReference type="ARBA" id="ARBA00022679"/>
    </source>
</evidence>
<evidence type="ECO:0000256" key="7">
    <source>
        <dbReference type="ARBA" id="ARBA00022763"/>
    </source>
</evidence>
<evidence type="ECO:0000256" key="6">
    <source>
        <dbReference type="ARBA" id="ARBA00022723"/>
    </source>
</evidence>
<dbReference type="SUPFAM" id="SSF46689">
    <property type="entry name" value="Homeodomain-like"/>
    <property type="match status" value="2"/>
</dbReference>
<dbReference type="RefSeq" id="WP_305894336.1">
    <property type="nucleotide sequence ID" value="NZ_JAUZVZ010000019.1"/>
</dbReference>
<dbReference type="InterPro" id="IPR004026">
    <property type="entry name" value="Ada_DNA_repair_Zn-bd"/>
</dbReference>
<keyword evidence="16" id="KW-1185">Reference proteome</keyword>
<dbReference type="EC" id="3.2.2.21" evidence="3"/>
<evidence type="ECO:0000256" key="1">
    <source>
        <dbReference type="ARBA" id="ARBA00000086"/>
    </source>
</evidence>
<dbReference type="Pfam" id="PF12833">
    <property type="entry name" value="HTH_18"/>
    <property type="match status" value="1"/>
</dbReference>
<keyword evidence="4" id="KW-0489">Methyltransferase</keyword>
<dbReference type="InterPro" id="IPR011257">
    <property type="entry name" value="DNA_glycosylase"/>
</dbReference>
<dbReference type="Pfam" id="PF06029">
    <property type="entry name" value="AlkA_N"/>
    <property type="match status" value="1"/>
</dbReference>
<keyword evidence="8" id="KW-0862">Zinc</keyword>
<sequence length="514" mass="57813">MSTIKSSGLCQSFFVGARSATKVCHITLFSTGSGQYFLLSLIYSAYIPCQRLLMLTPDICRQARLSRDPRFDGLFFTAVNSTGIYCRSVCPARAPKEAHVTYFQSGAAALAAGYRPCLRCRPDSAPGSPAWQGSDTTLQRALRLIDEGALQHQTQSELVHRLGISERYLRKLFQQQLGISPKQYAITQQVLFAKKLLHETNLPIQQIAMMAGFHSIRRFNDAFVKILQLTPGKIRRQAPSRTDGLLQLELSYRPPLAWQSMLNFWRSRTLQGVEWCTEDSYGRTFEWQQQQGWFIVQAGSGNSLQLQLHWPAGRELWSLVKHIRRVLDLDADCQLIEQQLATHPWFHRGLISGLRIPGIWSLWEAGVRAILGQQVSVAAARTHLNRLVSSLGVTIDSLTDKTLFPSPQAVATSDLQMLKLPDARRQTLRAFAGLMLQQPHCSPEQWLALKGIGPWTVNYARMRGLQQTDIWLAGDLGIRKALQQKQATASDTTLAPWRSYATLQLWLQQGTSNA</sequence>
<dbReference type="InterPro" id="IPR035451">
    <property type="entry name" value="Ada-like_dom_sf"/>
</dbReference>
<evidence type="ECO:0000259" key="14">
    <source>
        <dbReference type="PROSITE" id="PS01124"/>
    </source>
</evidence>
<organism evidence="15 16">
    <name type="scientific">Alkalimonas collagenimarina</name>
    <dbReference type="NCBI Taxonomy" id="400390"/>
    <lineage>
        <taxon>Bacteria</taxon>
        <taxon>Pseudomonadati</taxon>
        <taxon>Pseudomonadota</taxon>
        <taxon>Gammaproteobacteria</taxon>
        <taxon>Alkalimonas</taxon>
    </lineage>
</organism>
<dbReference type="Gene3D" id="1.10.10.60">
    <property type="entry name" value="Homeodomain-like"/>
    <property type="match status" value="1"/>
</dbReference>
<dbReference type="PROSITE" id="PS01124">
    <property type="entry name" value="HTH_ARAC_FAMILY_2"/>
    <property type="match status" value="1"/>
</dbReference>
<evidence type="ECO:0000256" key="8">
    <source>
        <dbReference type="ARBA" id="ARBA00022833"/>
    </source>
</evidence>
<dbReference type="Gene3D" id="1.10.340.30">
    <property type="entry name" value="Hypothetical protein, domain 2"/>
    <property type="match status" value="1"/>
</dbReference>
<gene>
    <name evidence="15" type="ORF">Q3O60_12800</name>
</gene>
<evidence type="ECO:0000256" key="12">
    <source>
        <dbReference type="ARBA" id="ARBA00023163"/>
    </source>
</evidence>
<dbReference type="InterPro" id="IPR003265">
    <property type="entry name" value="HhH-GPD_domain"/>
</dbReference>
<dbReference type="Gene3D" id="3.30.310.20">
    <property type="entry name" value="DNA-3-methyladenine glycosylase AlkA, N-terminal domain"/>
    <property type="match status" value="1"/>
</dbReference>
<name>A0ABT9H2E4_9GAMM</name>
<feature type="domain" description="HTH araC/xylS-type" evidence="14">
    <location>
        <begin position="139"/>
        <end position="237"/>
    </location>
</feature>
<comment type="caution">
    <text evidence="15">The sequence shown here is derived from an EMBL/GenBank/DDBJ whole genome shotgun (WGS) entry which is preliminary data.</text>
</comment>
<evidence type="ECO:0000256" key="2">
    <source>
        <dbReference type="ARBA" id="ARBA00001947"/>
    </source>
</evidence>
<keyword evidence="6" id="KW-0479">Metal-binding</keyword>
<evidence type="ECO:0000256" key="13">
    <source>
        <dbReference type="ARBA" id="ARBA00023204"/>
    </source>
</evidence>
<keyword evidence="11" id="KW-0010">Activator</keyword>
<dbReference type="InterPro" id="IPR051912">
    <property type="entry name" value="Alkylbase_DNA_Glycosylase/TA"/>
</dbReference>
<dbReference type="EMBL" id="JAUZVZ010000019">
    <property type="protein sequence ID" value="MDP4537070.1"/>
    <property type="molecule type" value="Genomic_DNA"/>
</dbReference>
<dbReference type="Gene3D" id="3.40.10.10">
    <property type="entry name" value="DNA Methylphosphotriester Repair Domain"/>
    <property type="match status" value="1"/>
</dbReference>
<dbReference type="Pfam" id="PF02805">
    <property type="entry name" value="Ada_Zn_binding"/>
    <property type="match status" value="1"/>
</dbReference>
<dbReference type="SMART" id="SM01009">
    <property type="entry name" value="AlkA_N"/>
    <property type="match status" value="1"/>
</dbReference>
<dbReference type="InterPro" id="IPR018060">
    <property type="entry name" value="HTH_AraC"/>
</dbReference>
<protein>
    <recommendedName>
        <fullName evidence="3">DNA-3-methyladenine glycosylase II</fullName>
        <ecNumber evidence="3">3.2.2.21</ecNumber>
    </recommendedName>
</protein>
<keyword evidence="7" id="KW-0227">DNA damage</keyword>
<keyword evidence="13" id="KW-0234">DNA repair</keyword>
<keyword evidence="5" id="KW-0808">Transferase</keyword>
<reference evidence="15 16" key="1">
    <citation type="submission" date="2023-08" db="EMBL/GenBank/DDBJ databases">
        <authorList>
            <person name="Joshi A."/>
            <person name="Thite S."/>
        </authorList>
    </citation>
    <scope>NUCLEOTIDE SEQUENCE [LARGE SCALE GENOMIC DNA]</scope>
    <source>
        <strain evidence="15 16">AC40</strain>
    </source>
</reference>
<evidence type="ECO:0000256" key="3">
    <source>
        <dbReference type="ARBA" id="ARBA00012000"/>
    </source>
</evidence>
<comment type="catalytic activity">
    <reaction evidence="1">
        <text>Hydrolysis of alkylated DNA, releasing 3-methyladenine, 3-methylguanine, 7-methylguanine and 7-methyladenine.</text>
        <dbReference type="EC" id="3.2.2.21"/>
    </reaction>
</comment>
<dbReference type="InterPro" id="IPR037046">
    <property type="entry name" value="AlkA_N_sf"/>
</dbReference>
<evidence type="ECO:0000313" key="16">
    <source>
        <dbReference type="Proteomes" id="UP001231616"/>
    </source>
</evidence>
<dbReference type="SUPFAM" id="SSF55945">
    <property type="entry name" value="TATA-box binding protein-like"/>
    <property type="match status" value="1"/>
</dbReference>
<accession>A0ABT9H2E4</accession>
<dbReference type="InterPro" id="IPR018062">
    <property type="entry name" value="HTH_AraC-typ_CS"/>
</dbReference>
<dbReference type="PANTHER" id="PTHR43003">
    <property type="entry name" value="DNA-3-METHYLADENINE GLYCOSYLASE"/>
    <property type="match status" value="1"/>
</dbReference>
<dbReference type="SUPFAM" id="SSF57884">
    <property type="entry name" value="Ada DNA repair protein, N-terminal domain (N-Ada 10)"/>
    <property type="match status" value="1"/>
</dbReference>
<evidence type="ECO:0000256" key="10">
    <source>
        <dbReference type="ARBA" id="ARBA00023125"/>
    </source>
</evidence>
<evidence type="ECO:0000256" key="11">
    <source>
        <dbReference type="ARBA" id="ARBA00023159"/>
    </source>
</evidence>
<dbReference type="PROSITE" id="PS00041">
    <property type="entry name" value="HTH_ARAC_FAMILY_1"/>
    <property type="match status" value="1"/>
</dbReference>